<dbReference type="GO" id="GO:0005886">
    <property type="term" value="C:plasma membrane"/>
    <property type="evidence" value="ECO:0007669"/>
    <property type="project" value="TreeGrafter"/>
</dbReference>
<keyword evidence="4 5" id="KW-0472">Membrane</keyword>
<evidence type="ECO:0000256" key="5">
    <source>
        <dbReference type="SAM" id="Phobius"/>
    </source>
</evidence>
<dbReference type="EMBL" id="SMZQ01000004">
    <property type="protein sequence ID" value="TDL38112.1"/>
    <property type="molecule type" value="Genomic_DNA"/>
</dbReference>
<evidence type="ECO:0000256" key="4">
    <source>
        <dbReference type="ARBA" id="ARBA00023136"/>
    </source>
</evidence>
<feature type="transmembrane region" description="Helical" evidence="5">
    <location>
        <begin position="42"/>
        <end position="64"/>
    </location>
</feature>
<dbReference type="GO" id="GO:0034755">
    <property type="term" value="P:iron ion transmembrane transport"/>
    <property type="evidence" value="ECO:0007669"/>
    <property type="project" value="TreeGrafter"/>
</dbReference>
<keyword evidence="2 5" id="KW-0812">Transmembrane</keyword>
<name>A0A4R5Y4R4_9MICC</name>
<reference evidence="6 7" key="1">
    <citation type="submission" date="2019-03" db="EMBL/GenBank/DDBJ databases">
        <title>Genome Sequencing and Assembly of Various Microbes Isolated from Partially Reclaimed Soil and Acid Mine Drainage (AMD) Site.</title>
        <authorList>
            <person name="Steinbock B."/>
            <person name="Bechtold R."/>
            <person name="Sevigny J.L."/>
            <person name="Thomas D."/>
            <person name="Cuthill L.R."/>
            <person name="Aveiro Johannsen E.J."/>
            <person name="Thomas K."/>
            <person name="Ghosh A."/>
        </authorList>
    </citation>
    <scope>NUCLEOTIDE SEQUENCE [LARGE SCALE GENOMIC DNA]</scope>
    <source>
        <strain evidence="6 7">S-A1</strain>
    </source>
</reference>
<feature type="transmembrane region" description="Helical" evidence="5">
    <location>
        <begin position="231"/>
        <end position="254"/>
    </location>
</feature>
<dbReference type="InterPro" id="IPR001046">
    <property type="entry name" value="NRAMP_fam"/>
</dbReference>
<dbReference type="RefSeq" id="WP_133348778.1">
    <property type="nucleotide sequence ID" value="NZ_SMZQ01000004.1"/>
</dbReference>
<feature type="transmembrane region" description="Helical" evidence="5">
    <location>
        <begin position="316"/>
        <end position="333"/>
    </location>
</feature>
<proteinExistence type="predicted"/>
<evidence type="ECO:0000256" key="3">
    <source>
        <dbReference type="ARBA" id="ARBA00022989"/>
    </source>
</evidence>
<evidence type="ECO:0000313" key="7">
    <source>
        <dbReference type="Proteomes" id="UP000294621"/>
    </source>
</evidence>
<feature type="transmembrane region" description="Helical" evidence="5">
    <location>
        <begin position="283"/>
        <end position="304"/>
    </location>
</feature>
<feature type="transmembrane region" description="Helical" evidence="5">
    <location>
        <begin position="85"/>
        <end position="107"/>
    </location>
</feature>
<dbReference type="PANTHER" id="PTHR11706:SF2">
    <property type="entry name" value="TRANSPORTER PROTEIN"/>
    <property type="match status" value="1"/>
</dbReference>
<feature type="transmembrane region" description="Helical" evidence="5">
    <location>
        <begin position="374"/>
        <end position="394"/>
    </location>
</feature>
<dbReference type="GO" id="GO:0015086">
    <property type="term" value="F:cadmium ion transmembrane transporter activity"/>
    <property type="evidence" value="ECO:0007669"/>
    <property type="project" value="TreeGrafter"/>
</dbReference>
<feature type="transmembrane region" description="Helical" evidence="5">
    <location>
        <begin position="127"/>
        <end position="145"/>
    </location>
</feature>
<dbReference type="Proteomes" id="UP000294621">
    <property type="component" value="Unassembled WGS sequence"/>
</dbReference>
<keyword evidence="3 5" id="KW-1133">Transmembrane helix</keyword>
<protein>
    <submittedName>
        <fullName evidence="6">Divalent metal cation transporter</fullName>
    </submittedName>
</protein>
<evidence type="ECO:0000256" key="2">
    <source>
        <dbReference type="ARBA" id="ARBA00022692"/>
    </source>
</evidence>
<organism evidence="6 7">
    <name type="scientific">Arthrobacter nitrophenolicus</name>
    <dbReference type="NCBI Taxonomy" id="683150"/>
    <lineage>
        <taxon>Bacteria</taxon>
        <taxon>Bacillati</taxon>
        <taxon>Actinomycetota</taxon>
        <taxon>Actinomycetes</taxon>
        <taxon>Micrococcales</taxon>
        <taxon>Micrococcaceae</taxon>
        <taxon>Arthrobacter</taxon>
    </lineage>
</organism>
<gene>
    <name evidence="6" type="ORF">E2R57_09810</name>
</gene>
<dbReference type="GO" id="GO:0005384">
    <property type="term" value="F:manganese ion transmembrane transporter activity"/>
    <property type="evidence" value="ECO:0007669"/>
    <property type="project" value="TreeGrafter"/>
</dbReference>
<evidence type="ECO:0000313" key="6">
    <source>
        <dbReference type="EMBL" id="TDL38112.1"/>
    </source>
</evidence>
<dbReference type="OrthoDB" id="141480at2"/>
<dbReference type="PANTHER" id="PTHR11706">
    <property type="entry name" value="SOLUTE CARRIER PROTEIN FAMILY 11 MEMBER"/>
    <property type="match status" value="1"/>
</dbReference>
<dbReference type="AlphaFoldDB" id="A0A4R5Y4R4"/>
<dbReference type="STRING" id="683150.G205_19606"/>
<evidence type="ECO:0000256" key="1">
    <source>
        <dbReference type="ARBA" id="ARBA00004141"/>
    </source>
</evidence>
<feature type="transmembrane region" description="Helical" evidence="5">
    <location>
        <begin position="339"/>
        <end position="362"/>
    </location>
</feature>
<feature type="transmembrane region" description="Helical" evidence="5">
    <location>
        <begin position="190"/>
        <end position="210"/>
    </location>
</feature>
<comment type="caution">
    <text evidence="6">The sequence shown here is derived from an EMBL/GenBank/DDBJ whole genome shotgun (WGS) entry which is preliminary data.</text>
</comment>
<dbReference type="Pfam" id="PF01566">
    <property type="entry name" value="Nramp"/>
    <property type="match status" value="1"/>
</dbReference>
<feature type="transmembrane region" description="Helical" evidence="5">
    <location>
        <begin position="152"/>
        <end position="170"/>
    </location>
</feature>
<sequence length="405" mass="42300">MAEPGIKLNLSTSARRTALLGAMFLMATSAIGPGFITQTTVFTAQIGAAFAFAILASILIDIAVQMNVWRVIGVTGLRAQELGNKVLPGVGWFLSGLVFLGGVVFNIGNIAGTGLGANAMMGVDPKIGGAVSAAVAILIFLSKKAGMALDRIVVLLGAVMILLMIYVAIVAAPPLGEALKNTFLPETVDFLIITTLVGGTVGGYITYAGAHRMLDSGATGIRHVKEITRSSVLGILVTGLMRVLLFLAILGVVAGGTVLSSNNMAAEAFGAAAGEIGMRMFGVVLWAAAITSVIGAAFTSVSFITSSRTPERKRNLITVAFIAGCAIVYIFLGQAPQQLLIFAGAFNGLILPVGFAVLLWVAWRRRDLMHGYAYPKWLLLVGAAAWILTVFLGWNSVMGLAKLWA</sequence>
<accession>A0A4R5Y4R4</accession>
<feature type="transmembrane region" description="Helical" evidence="5">
    <location>
        <begin position="17"/>
        <end position="36"/>
    </location>
</feature>
<comment type="subcellular location">
    <subcellularLocation>
        <location evidence="1">Membrane</location>
        <topology evidence="1">Multi-pass membrane protein</topology>
    </subcellularLocation>
</comment>